<proteinExistence type="predicted"/>
<evidence type="ECO:0000313" key="2">
    <source>
        <dbReference type="EMBL" id="AYL34115.1"/>
    </source>
</evidence>
<keyword evidence="1" id="KW-0732">Signal</keyword>
<accession>A0A494UKW7</accession>
<sequence length="93" mass="9829">MRVRTALTAFAALAAVGLGGLSATAPAVAAPGAATQVSAVQAADGLDIHRGKFMTLSGCQTAGQQGIDRGHWDRYQCAEGNMWPWTWNLWTNR</sequence>
<reference evidence="2 3" key="1">
    <citation type="submission" date="2017-09" db="EMBL/GenBank/DDBJ databases">
        <authorList>
            <person name="Zhang H."/>
            <person name="Hu S."/>
            <person name="Xu J."/>
            <person name="He Z."/>
        </authorList>
    </citation>
    <scope>NUCLEOTIDE SEQUENCE [LARGE SCALE GENOMIC DNA]</scope>
    <source>
        <strain evidence="2 3">TXX3120</strain>
    </source>
</reference>
<name>A0A494UKW7_9ACTN</name>
<protein>
    <submittedName>
        <fullName evidence="2">Uncharacterized protein</fullName>
    </submittedName>
</protein>
<dbReference type="RefSeq" id="WP_121544522.1">
    <property type="nucleotide sequence ID" value="NZ_CBDRCB010000009.1"/>
</dbReference>
<organism evidence="2 3">
    <name type="scientific">Streptomyces fungicidicus</name>
    <dbReference type="NCBI Taxonomy" id="68203"/>
    <lineage>
        <taxon>Bacteria</taxon>
        <taxon>Bacillati</taxon>
        <taxon>Actinomycetota</taxon>
        <taxon>Actinomycetes</taxon>
        <taxon>Kitasatosporales</taxon>
        <taxon>Streptomycetaceae</taxon>
        <taxon>Streptomyces</taxon>
    </lineage>
</organism>
<feature type="signal peptide" evidence="1">
    <location>
        <begin position="1"/>
        <end position="29"/>
    </location>
</feature>
<evidence type="ECO:0000313" key="3">
    <source>
        <dbReference type="Proteomes" id="UP000282170"/>
    </source>
</evidence>
<evidence type="ECO:0000256" key="1">
    <source>
        <dbReference type="SAM" id="SignalP"/>
    </source>
</evidence>
<dbReference type="KEGG" id="sfug:CNQ36_00920"/>
<gene>
    <name evidence="2" type="ORF">CNQ36_00920</name>
</gene>
<keyword evidence="3" id="KW-1185">Reference proteome</keyword>
<dbReference type="EMBL" id="CP023407">
    <property type="protein sequence ID" value="AYL34115.1"/>
    <property type="molecule type" value="Genomic_DNA"/>
</dbReference>
<feature type="chain" id="PRO_5019739476" evidence="1">
    <location>
        <begin position="30"/>
        <end position="93"/>
    </location>
</feature>
<dbReference type="Proteomes" id="UP000282170">
    <property type="component" value="Chromosome"/>
</dbReference>
<dbReference type="GeneID" id="93881332"/>
<dbReference type="AlphaFoldDB" id="A0A494UKW7"/>